<accession>A0A2S3ZDH0</accession>
<evidence type="ECO:0000256" key="3">
    <source>
        <dbReference type="ARBA" id="ARBA00023163"/>
    </source>
</evidence>
<dbReference type="AlphaFoldDB" id="A0A2S3ZDH0"/>
<dbReference type="InterPro" id="IPR036390">
    <property type="entry name" value="WH_DNA-bd_sf"/>
</dbReference>
<dbReference type="InterPro" id="IPR018356">
    <property type="entry name" value="Tscrpt_reg_HTH_DeoR_CS"/>
</dbReference>
<sequence>MSQHSSYQSVPRAVSSKRSERMRVVLSLLHEQKDMTLAGLVAEVGTSAATLRRDLAELDEQGLLVRTHGGARALDARNEIPVRLRNNQYREAKQLIARRAVEMIPTGPHALALSGGTTTAEVARALRNRTELTIVTNSLTIAMECAARPRLKVIITGGVVRQSSFEAVGSLSEYTFNAINVATAVLGTDGISAAGGVTTHDETEARTNHAMVAKAQRVIVVADGSKVGVVTFAKMADLSEINDLVTDTSADPEALALIAATGIAVHVVDLALAEARRDGQSAE</sequence>
<keyword evidence="6" id="KW-1185">Reference proteome</keyword>
<dbReference type="Proteomes" id="UP000237340">
    <property type="component" value="Unassembled WGS sequence"/>
</dbReference>
<dbReference type="Pfam" id="PF00455">
    <property type="entry name" value="DeoRC"/>
    <property type="match status" value="1"/>
</dbReference>
<dbReference type="GO" id="GO:0003700">
    <property type="term" value="F:DNA-binding transcription factor activity"/>
    <property type="evidence" value="ECO:0007669"/>
    <property type="project" value="InterPro"/>
</dbReference>
<dbReference type="PROSITE" id="PS51000">
    <property type="entry name" value="HTH_DEOR_2"/>
    <property type="match status" value="1"/>
</dbReference>
<organism evidence="5 6">
    <name type="scientific">Cryobacterium zongtaii</name>
    <dbReference type="NCBI Taxonomy" id="1259217"/>
    <lineage>
        <taxon>Bacteria</taxon>
        <taxon>Bacillati</taxon>
        <taxon>Actinomycetota</taxon>
        <taxon>Actinomycetes</taxon>
        <taxon>Micrococcales</taxon>
        <taxon>Microbacteriaceae</taxon>
        <taxon>Cryobacterium</taxon>
    </lineage>
</organism>
<dbReference type="SUPFAM" id="SSF46785">
    <property type="entry name" value="Winged helix' DNA-binding domain"/>
    <property type="match status" value="1"/>
</dbReference>
<reference evidence="5 6" key="1">
    <citation type="submission" date="2018-01" db="EMBL/GenBank/DDBJ databases">
        <title>Cryobacterium sp. nov., from glaciers in China.</title>
        <authorList>
            <person name="Liu Q."/>
            <person name="Xin Y.-H."/>
        </authorList>
    </citation>
    <scope>NUCLEOTIDE SEQUENCE [LARGE SCALE GENOMIC DNA]</scope>
    <source>
        <strain evidence="5 6">TMN-42</strain>
    </source>
</reference>
<evidence type="ECO:0000256" key="1">
    <source>
        <dbReference type="ARBA" id="ARBA00023015"/>
    </source>
</evidence>
<dbReference type="EMBL" id="PPXD01000020">
    <property type="protein sequence ID" value="POH64370.1"/>
    <property type="molecule type" value="Genomic_DNA"/>
</dbReference>
<dbReference type="PRINTS" id="PR00037">
    <property type="entry name" value="HTHLACR"/>
</dbReference>
<dbReference type="SMART" id="SM01134">
    <property type="entry name" value="DeoRC"/>
    <property type="match status" value="1"/>
</dbReference>
<dbReference type="InterPro" id="IPR037171">
    <property type="entry name" value="NagB/RpiA_transferase-like"/>
</dbReference>
<evidence type="ECO:0000256" key="2">
    <source>
        <dbReference type="ARBA" id="ARBA00023125"/>
    </source>
</evidence>
<dbReference type="Gene3D" id="3.40.50.1360">
    <property type="match status" value="1"/>
</dbReference>
<comment type="caution">
    <text evidence="5">The sequence shown here is derived from an EMBL/GenBank/DDBJ whole genome shotgun (WGS) entry which is preliminary data.</text>
</comment>
<dbReference type="PANTHER" id="PTHR30363:SF44">
    <property type="entry name" value="AGA OPERON TRANSCRIPTIONAL REPRESSOR-RELATED"/>
    <property type="match status" value="1"/>
</dbReference>
<dbReference type="InterPro" id="IPR036388">
    <property type="entry name" value="WH-like_DNA-bd_sf"/>
</dbReference>
<gene>
    <name evidence="5" type="ORF">C3B61_13035</name>
</gene>
<dbReference type="InterPro" id="IPR014036">
    <property type="entry name" value="DeoR-like_C"/>
</dbReference>
<dbReference type="Pfam" id="PF08220">
    <property type="entry name" value="HTH_DeoR"/>
    <property type="match status" value="1"/>
</dbReference>
<name>A0A2S3ZDH0_9MICO</name>
<dbReference type="InterPro" id="IPR001034">
    <property type="entry name" value="DeoR_HTH"/>
</dbReference>
<evidence type="ECO:0000313" key="5">
    <source>
        <dbReference type="EMBL" id="POH64370.1"/>
    </source>
</evidence>
<dbReference type="PANTHER" id="PTHR30363">
    <property type="entry name" value="HTH-TYPE TRANSCRIPTIONAL REGULATOR SRLR-RELATED"/>
    <property type="match status" value="1"/>
</dbReference>
<dbReference type="SMART" id="SM00420">
    <property type="entry name" value="HTH_DEOR"/>
    <property type="match status" value="1"/>
</dbReference>
<dbReference type="Gene3D" id="1.10.10.10">
    <property type="entry name" value="Winged helix-like DNA-binding domain superfamily/Winged helix DNA-binding domain"/>
    <property type="match status" value="1"/>
</dbReference>
<dbReference type="InterPro" id="IPR050313">
    <property type="entry name" value="Carb_Metab_HTH_regulators"/>
</dbReference>
<dbReference type="PROSITE" id="PS00894">
    <property type="entry name" value="HTH_DEOR_1"/>
    <property type="match status" value="1"/>
</dbReference>
<dbReference type="SUPFAM" id="SSF100950">
    <property type="entry name" value="NagB/RpiA/CoA transferase-like"/>
    <property type="match status" value="1"/>
</dbReference>
<keyword evidence="2" id="KW-0238">DNA-binding</keyword>
<keyword evidence="1" id="KW-0805">Transcription regulation</keyword>
<feature type="domain" description="HTH deoR-type" evidence="4">
    <location>
        <begin position="18"/>
        <end position="73"/>
    </location>
</feature>
<evidence type="ECO:0000259" key="4">
    <source>
        <dbReference type="PROSITE" id="PS51000"/>
    </source>
</evidence>
<proteinExistence type="predicted"/>
<keyword evidence="3" id="KW-0804">Transcription</keyword>
<evidence type="ECO:0000313" key="6">
    <source>
        <dbReference type="Proteomes" id="UP000237340"/>
    </source>
</evidence>
<protein>
    <submittedName>
        <fullName evidence="5">Alkaline phosphatase</fullName>
    </submittedName>
</protein>
<dbReference type="GO" id="GO:0003677">
    <property type="term" value="F:DNA binding"/>
    <property type="evidence" value="ECO:0007669"/>
    <property type="project" value="UniProtKB-KW"/>
</dbReference>